<protein>
    <submittedName>
        <fullName evidence="2">Uncharacterized protein</fullName>
    </submittedName>
</protein>
<feature type="compositionally biased region" description="Basic and acidic residues" evidence="1">
    <location>
        <begin position="271"/>
        <end position="289"/>
    </location>
</feature>
<sequence length="314" mass="34481">MSSGSSSSGSAAAKQLMRGLFLRPTSFQISNMAQSLAVLQHFHRLAQRADAAAAAAAREAGDGARRLEHGGLYSVFVPRNALQQRPLRWSFAAVSPDAARAIVPAALPTMHQVEVPRASAIRRSYIGLRDIQPYVNLPLTPKEESMLDGLAYEQAPDEDENGAADWDGDEQEREDADMGWTRDLADDAYAGEAAGKFVGNEQADAAASSPVRRKDTVTIEVKAEIMTGLLPRTSAASHAKAQHQESEARRFLQIFDGFASSTQQAARRRRDTPLHHAHLPERPIRDTSHIQRRTRFRPARAEKAARRARGEDDD</sequence>
<evidence type="ECO:0000313" key="3">
    <source>
        <dbReference type="Proteomes" id="UP000245946"/>
    </source>
</evidence>
<evidence type="ECO:0000256" key="1">
    <source>
        <dbReference type="SAM" id="MobiDB-lite"/>
    </source>
</evidence>
<dbReference type="Proteomes" id="UP000245946">
    <property type="component" value="Unassembled WGS sequence"/>
</dbReference>
<organism evidence="2 3">
    <name type="scientific">Tilletiopsis washingtonensis</name>
    <dbReference type="NCBI Taxonomy" id="58919"/>
    <lineage>
        <taxon>Eukaryota</taxon>
        <taxon>Fungi</taxon>
        <taxon>Dikarya</taxon>
        <taxon>Basidiomycota</taxon>
        <taxon>Ustilaginomycotina</taxon>
        <taxon>Exobasidiomycetes</taxon>
        <taxon>Entylomatales</taxon>
        <taxon>Entylomatales incertae sedis</taxon>
        <taxon>Tilletiopsis</taxon>
    </lineage>
</organism>
<dbReference type="GeneID" id="37271413"/>
<reference evidence="2 3" key="1">
    <citation type="journal article" date="2018" name="Mol. Biol. Evol.">
        <title>Broad Genomic Sampling Reveals a Smut Pathogenic Ancestry of the Fungal Clade Ustilaginomycotina.</title>
        <authorList>
            <person name="Kijpornyongpan T."/>
            <person name="Mondo S.J."/>
            <person name="Barry K."/>
            <person name="Sandor L."/>
            <person name="Lee J."/>
            <person name="Lipzen A."/>
            <person name="Pangilinan J."/>
            <person name="LaButti K."/>
            <person name="Hainaut M."/>
            <person name="Henrissat B."/>
            <person name="Grigoriev I.V."/>
            <person name="Spatafora J.W."/>
            <person name="Aime M.C."/>
        </authorList>
    </citation>
    <scope>NUCLEOTIDE SEQUENCE [LARGE SCALE GENOMIC DNA]</scope>
    <source>
        <strain evidence="2 3">MCA 4186</strain>
    </source>
</reference>
<dbReference type="RefSeq" id="XP_025601186.1">
    <property type="nucleotide sequence ID" value="XM_025743869.1"/>
</dbReference>
<name>A0A316ZGL6_9BASI</name>
<feature type="region of interest" description="Disordered" evidence="1">
    <location>
        <begin position="262"/>
        <end position="314"/>
    </location>
</feature>
<accession>A0A316ZGL6</accession>
<evidence type="ECO:0000313" key="2">
    <source>
        <dbReference type="EMBL" id="PWO00908.1"/>
    </source>
</evidence>
<dbReference type="EMBL" id="KZ819284">
    <property type="protein sequence ID" value="PWO00908.1"/>
    <property type="molecule type" value="Genomic_DNA"/>
</dbReference>
<gene>
    <name evidence="2" type="ORF">FA09DRAFT_336303</name>
</gene>
<keyword evidence="3" id="KW-1185">Reference proteome</keyword>
<feature type="compositionally biased region" description="Basic and acidic residues" evidence="1">
    <location>
        <begin position="299"/>
        <end position="314"/>
    </location>
</feature>
<dbReference type="AlphaFoldDB" id="A0A316ZGL6"/>
<proteinExistence type="predicted"/>
<feature type="region of interest" description="Disordered" evidence="1">
    <location>
        <begin position="155"/>
        <end position="176"/>
    </location>
</feature>